<dbReference type="EMBL" id="FLUL01000001">
    <property type="protein sequence ID" value="SBV91120.1"/>
    <property type="molecule type" value="Genomic_DNA"/>
</dbReference>
<sequence>MKEAGFLMLTPMNDGSYLIMWFPALTDKEDKRGCRFNRTKGEPLIV</sequence>
<proteinExistence type="predicted"/>
<organism evidence="1">
    <name type="scientific">uncultured Dysgonomonas sp</name>
    <dbReference type="NCBI Taxonomy" id="206096"/>
    <lineage>
        <taxon>Bacteria</taxon>
        <taxon>Pseudomonadati</taxon>
        <taxon>Bacteroidota</taxon>
        <taxon>Bacteroidia</taxon>
        <taxon>Bacteroidales</taxon>
        <taxon>Dysgonomonadaceae</taxon>
        <taxon>Dysgonomonas</taxon>
        <taxon>environmental samples</taxon>
    </lineage>
</organism>
<reference evidence="1" key="1">
    <citation type="submission" date="2016-04" db="EMBL/GenBank/DDBJ databases">
        <authorList>
            <person name="Evans L.H."/>
            <person name="Alamgir A."/>
            <person name="Owens N."/>
            <person name="Weber N.D."/>
            <person name="Virtaneva K."/>
            <person name="Barbian K."/>
            <person name="Babar A."/>
            <person name="Rosenke K."/>
        </authorList>
    </citation>
    <scope>NUCLEOTIDE SEQUENCE</scope>
    <source>
        <strain evidence="1">86-2</strain>
    </source>
</reference>
<protein>
    <submittedName>
        <fullName evidence="1">Ribosome-recycling factor</fullName>
    </submittedName>
</protein>
<gene>
    <name evidence="1" type="ORF">KL86DYS2_10127</name>
</gene>
<name>A0A212IVA2_9BACT</name>
<dbReference type="AlphaFoldDB" id="A0A212IVA2"/>
<evidence type="ECO:0000313" key="1">
    <source>
        <dbReference type="EMBL" id="SBV91120.1"/>
    </source>
</evidence>
<accession>A0A212IVA2</accession>